<keyword evidence="3" id="KW-0949">S-adenosyl-L-methionine</keyword>
<sequence>MLSAAAAGIAAWTLDAGARLAVSAPARRHGAQSAPASILDLPSAEAWCTARGVQPAHLSTVYRHLFRREGALHAAPLHAAGLPKEAAAGLCEAFVGVTSRVVETVHSVGGLKLVVELASGRRVETVLILHDHVSSGKQRCTVCVSSQVGCSRGCTFCATGTMTRAAQLSSAEILEQVWHARQALKEAGSAVAIRNVVFMGMGEPLDNLDEEVRQALIPSAAPFAELDEALDYHIATLHMHMSNVMSY</sequence>
<reference evidence="9" key="1">
    <citation type="journal article" date="2013" name="Nature">
        <title>Pan genome of the phytoplankton Emiliania underpins its global distribution.</title>
        <authorList>
            <person name="Read B.A."/>
            <person name="Kegel J."/>
            <person name="Klute M.J."/>
            <person name="Kuo A."/>
            <person name="Lefebvre S.C."/>
            <person name="Maumus F."/>
            <person name="Mayer C."/>
            <person name="Miller J."/>
            <person name="Monier A."/>
            <person name="Salamov A."/>
            <person name="Young J."/>
            <person name="Aguilar M."/>
            <person name="Claverie J.M."/>
            <person name="Frickenhaus S."/>
            <person name="Gonzalez K."/>
            <person name="Herman E.K."/>
            <person name="Lin Y.C."/>
            <person name="Napier J."/>
            <person name="Ogata H."/>
            <person name="Sarno A.F."/>
            <person name="Shmutz J."/>
            <person name="Schroeder D."/>
            <person name="de Vargas C."/>
            <person name="Verret F."/>
            <person name="von Dassow P."/>
            <person name="Valentin K."/>
            <person name="Van de Peer Y."/>
            <person name="Wheeler G."/>
            <person name="Dacks J.B."/>
            <person name="Delwiche C.F."/>
            <person name="Dyhrman S.T."/>
            <person name="Glockner G."/>
            <person name="John U."/>
            <person name="Richards T."/>
            <person name="Worden A.Z."/>
            <person name="Zhang X."/>
            <person name="Grigoriev I.V."/>
            <person name="Allen A.E."/>
            <person name="Bidle K."/>
            <person name="Borodovsky M."/>
            <person name="Bowler C."/>
            <person name="Brownlee C."/>
            <person name="Cock J.M."/>
            <person name="Elias M."/>
            <person name="Gladyshev V.N."/>
            <person name="Groth M."/>
            <person name="Guda C."/>
            <person name="Hadaegh A."/>
            <person name="Iglesias-Rodriguez M.D."/>
            <person name="Jenkins J."/>
            <person name="Jones B.M."/>
            <person name="Lawson T."/>
            <person name="Leese F."/>
            <person name="Lindquist E."/>
            <person name="Lobanov A."/>
            <person name="Lomsadze A."/>
            <person name="Malik S.B."/>
            <person name="Marsh M.E."/>
            <person name="Mackinder L."/>
            <person name="Mock T."/>
            <person name="Mueller-Roeber B."/>
            <person name="Pagarete A."/>
            <person name="Parker M."/>
            <person name="Probert I."/>
            <person name="Quesneville H."/>
            <person name="Raines C."/>
            <person name="Rensing S.A."/>
            <person name="Riano-Pachon D.M."/>
            <person name="Richier S."/>
            <person name="Rokitta S."/>
            <person name="Shiraiwa Y."/>
            <person name="Soanes D.M."/>
            <person name="van der Giezen M."/>
            <person name="Wahlund T.M."/>
            <person name="Williams B."/>
            <person name="Wilson W."/>
            <person name="Wolfe G."/>
            <person name="Wurch L.L."/>
        </authorList>
    </citation>
    <scope>NUCLEOTIDE SEQUENCE</scope>
</reference>
<dbReference type="AlphaFoldDB" id="A0A0D3IAX2"/>
<protein>
    <recommendedName>
        <fullName evidence="7">Radical SAM core domain-containing protein</fullName>
    </recommendedName>
</protein>
<accession>A0A0D3IAX2</accession>
<dbReference type="GO" id="GO:0003824">
    <property type="term" value="F:catalytic activity"/>
    <property type="evidence" value="ECO:0007669"/>
    <property type="project" value="InterPro"/>
</dbReference>
<dbReference type="HOGENOM" id="CLU_1126254_0_0_1"/>
<dbReference type="InterPro" id="IPR040072">
    <property type="entry name" value="Methyltransferase_A"/>
</dbReference>
<dbReference type="InterPro" id="IPR058240">
    <property type="entry name" value="rSAM_sf"/>
</dbReference>
<name>A0A0D3IAX2_EMIH1</name>
<dbReference type="KEGG" id="ehx:EMIHUDRAFT_217563"/>
<dbReference type="PANTHER" id="PTHR30544:SF8">
    <property type="entry name" value="RADICAL SAM SUPERFAMILY PROTEIN"/>
    <property type="match status" value="1"/>
</dbReference>
<dbReference type="InterPro" id="IPR007197">
    <property type="entry name" value="rSAM"/>
</dbReference>
<evidence type="ECO:0000256" key="3">
    <source>
        <dbReference type="ARBA" id="ARBA00022691"/>
    </source>
</evidence>
<evidence type="ECO:0000256" key="4">
    <source>
        <dbReference type="ARBA" id="ARBA00022723"/>
    </source>
</evidence>
<dbReference type="PaxDb" id="2903-EOD08407"/>
<dbReference type="GO" id="GO:0051539">
    <property type="term" value="F:4 iron, 4 sulfur cluster binding"/>
    <property type="evidence" value="ECO:0007669"/>
    <property type="project" value="UniProtKB-KW"/>
</dbReference>
<dbReference type="RefSeq" id="XP_005760836.1">
    <property type="nucleotide sequence ID" value="XM_005760779.1"/>
</dbReference>
<dbReference type="eggNOG" id="ENOG502QQ98">
    <property type="taxonomic scope" value="Eukaryota"/>
</dbReference>
<dbReference type="Gene3D" id="3.20.20.70">
    <property type="entry name" value="Aldolase class I"/>
    <property type="match status" value="1"/>
</dbReference>
<evidence type="ECO:0000256" key="5">
    <source>
        <dbReference type="ARBA" id="ARBA00023004"/>
    </source>
</evidence>
<keyword evidence="2" id="KW-0004">4Fe-4S</keyword>
<dbReference type="EnsemblProtists" id="EOD08407">
    <property type="protein sequence ID" value="EOD08407"/>
    <property type="gene ID" value="EMIHUDRAFT_217563"/>
</dbReference>
<dbReference type="GO" id="GO:0070475">
    <property type="term" value="P:rRNA base methylation"/>
    <property type="evidence" value="ECO:0007669"/>
    <property type="project" value="TreeGrafter"/>
</dbReference>
<evidence type="ECO:0000256" key="1">
    <source>
        <dbReference type="ARBA" id="ARBA00001966"/>
    </source>
</evidence>
<dbReference type="PROSITE" id="PS51918">
    <property type="entry name" value="RADICAL_SAM"/>
    <property type="match status" value="1"/>
</dbReference>
<dbReference type="GO" id="GO:0046872">
    <property type="term" value="F:metal ion binding"/>
    <property type="evidence" value="ECO:0007669"/>
    <property type="project" value="UniProtKB-KW"/>
</dbReference>
<dbReference type="PANTHER" id="PTHR30544">
    <property type="entry name" value="23S RRNA METHYLTRANSFERASE"/>
    <property type="match status" value="1"/>
</dbReference>
<reference evidence="8" key="2">
    <citation type="submission" date="2024-10" db="UniProtKB">
        <authorList>
            <consortium name="EnsemblProtists"/>
        </authorList>
    </citation>
    <scope>IDENTIFICATION</scope>
</reference>
<dbReference type="Pfam" id="PF04055">
    <property type="entry name" value="Radical_SAM"/>
    <property type="match status" value="1"/>
</dbReference>
<evidence type="ECO:0000313" key="9">
    <source>
        <dbReference type="Proteomes" id="UP000013827"/>
    </source>
</evidence>
<dbReference type="GeneID" id="17254470"/>
<feature type="domain" description="Radical SAM core" evidence="7">
    <location>
        <begin position="136"/>
        <end position="247"/>
    </location>
</feature>
<evidence type="ECO:0000313" key="8">
    <source>
        <dbReference type="EnsemblProtists" id="EOD08407"/>
    </source>
</evidence>
<keyword evidence="9" id="KW-1185">Reference proteome</keyword>
<dbReference type="SFLD" id="SFLDS00029">
    <property type="entry name" value="Radical_SAM"/>
    <property type="match status" value="1"/>
</dbReference>
<evidence type="ECO:0000256" key="2">
    <source>
        <dbReference type="ARBA" id="ARBA00022485"/>
    </source>
</evidence>
<evidence type="ECO:0000259" key="7">
    <source>
        <dbReference type="PROSITE" id="PS51918"/>
    </source>
</evidence>
<dbReference type="GO" id="GO:0030488">
    <property type="term" value="P:tRNA methylation"/>
    <property type="evidence" value="ECO:0007669"/>
    <property type="project" value="TreeGrafter"/>
</dbReference>
<dbReference type="SUPFAM" id="SSF102114">
    <property type="entry name" value="Radical SAM enzymes"/>
    <property type="match status" value="1"/>
</dbReference>
<proteinExistence type="predicted"/>
<evidence type="ECO:0000256" key="6">
    <source>
        <dbReference type="ARBA" id="ARBA00023014"/>
    </source>
</evidence>
<comment type="cofactor">
    <cofactor evidence="1">
        <name>[4Fe-4S] cluster</name>
        <dbReference type="ChEBI" id="CHEBI:49883"/>
    </cofactor>
</comment>
<dbReference type="STRING" id="2903.R1BGF7"/>
<keyword evidence="4" id="KW-0479">Metal-binding</keyword>
<dbReference type="Proteomes" id="UP000013827">
    <property type="component" value="Unassembled WGS sequence"/>
</dbReference>
<organism evidence="8 9">
    <name type="scientific">Emiliania huxleyi (strain CCMP1516)</name>
    <dbReference type="NCBI Taxonomy" id="280463"/>
    <lineage>
        <taxon>Eukaryota</taxon>
        <taxon>Haptista</taxon>
        <taxon>Haptophyta</taxon>
        <taxon>Prymnesiophyceae</taxon>
        <taxon>Isochrysidales</taxon>
        <taxon>Noelaerhabdaceae</taxon>
        <taxon>Emiliania</taxon>
    </lineage>
</organism>
<keyword evidence="5" id="KW-0408">Iron</keyword>
<dbReference type="InterPro" id="IPR013785">
    <property type="entry name" value="Aldolase_TIM"/>
</dbReference>
<keyword evidence="6" id="KW-0411">Iron-sulfur</keyword>